<comment type="function">
    <text evidence="5">Catalyzes the interconversion of L-alanine and D-alanine. May also act on other amino acids.</text>
</comment>
<feature type="binding site" evidence="5 7">
    <location>
        <position position="317"/>
    </location>
    <ligand>
        <name>substrate</name>
    </ligand>
</feature>
<dbReference type="EMBL" id="RQGC01000012">
    <property type="protein sequence ID" value="TGL39375.1"/>
    <property type="molecule type" value="Genomic_DNA"/>
</dbReference>
<dbReference type="GO" id="GO:0030632">
    <property type="term" value="P:D-alanine biosynthetic process"/>
    <property type="evidence" value="ECO:0007669"/>
    <property type="project" value="UniProtKB-UniRule"/>
</dbReference>
<evidence type="ECO:0000256" key="3">
    <source>
        <dbReference type="ARBA" id="ARBA00022898"/>
    </source>
</evidence>
<evidence type="ECO:0000259" key="8">
    <source>
        <dbReference type="SMART" id="SM01005"/>
    </source>
</evidence>
<evidence type="ECO:0000256" key="7">
    <source>
        <dbReference type="PIRSR" id="PIRSR600821-52"/>
    </source>
</evidence>
<keyword evidence="4 5" id="KW-0413">Isomerase</keyword>
<feature type="domain" description="Alanine racemase C-terminal" evidence="8">
    <location>
        <begin position="248"/>
        <end position="376"/>
    </location>
</feature>
<dbReference type="PANTHER" id="PTHR30511">
    <property type="entry name" value="ALANINE RACEMASE"/>
    <property type="match status" value="1"/>
</dbReference>
<dbReference type="RefSeq" id="WP_135646568.1">
    <property type="nucleotide sequence ID" value="NZ_RQER01000005.1"/>
</dbReference>
<dbReference type="GO" id="GO:0005829">
    <property type="term" value="C:cytosol"/>
    <property type="evidence" value="ECO:0007669"/>
    <property type="project" value="TreeGrafter"/>
</dbReference>
<sequence>MKERTWIELSAKAIAENLKSFRSLLSPKTLIAAIIKSNAYGHGLLETAALAFQGGANLFGVNSLEEALVLRAKYPAFPILIMGEIPDLSSRKKEVSDPNFWIIVSRTESVRILSECEPSPKIHLKVDTGMARLGYSGKDLERTLSEIKDENLPLHGIATHFASTEDVLEQKYSKEQMRNFADAIQMAERFGFKDLIKHACASASTMLFPEAHYDLVRVGISLYGLWPSLQTRLSLHLSGKKDFQLSPVMSWKAKIVHLKTVPEDSFVGYGSTYQTSAETKVAVVPVGYYEGLDRKLSNNGVMLVRGKRAKILGRICMNMTMLDVTHIHDVEIGDVVTILGKDKEEEIGADDHANWTYTINYEVTTRISESVPKIIRE</sequence>
<comment type="pathway">
    <text evidence="5">Amino-acid biosynthesis; D-alanine biosynthesis; D-alanine from L-alanine: step 1/1.</text>
</comment>
<comment type="cofactor">
    <cofactor evidence="2 5 6">
        <name>pyridoxal 5'-phosphate</name>
        <dbReference type="ChEBI" id="CHEBI:597326"/>
    </cofactor>
</comment>
<dbReference type="HAMAP" id="MF_01201">
    <property type="entry name" value="Ala_racemase"/>
    <property type="match status" value="1"/>
</dbReference>
<reference evidence="10" key="1">
    <citation type="submission" date="2018-10" db="EMBL/GenBank/DDBJ databases">
        <authorList>
            <person name="Vincent A.T."/>
            <person name="Schiettekatte O."/>
            <person name="Bourhy P."/>
            <person name="Veyrier F.J."/>
            <person name="Picardeau M."/>
        </authorList>
    </citation>
    <scope>NUCLEOTIDE SEQUENCE</scope>
    <source>
        <strain evidence="10">201702690</strain>
    </source>
</reference>
<dbReference type="Proteomes" id="UP000297273">
    <property type="component" value="Unassembled WGS sequence"/>
</dbReference>
<dbReference type="InterPro" id="IPR001608">
    <property type="entry name" value="Ala_racemase_N"/>
</dbReference>
<comment type="similarity">
    <text evidence="5">Belongs to the alanine racemase family.</text>
</comment>
<accession>A0A5F1ZS88</accession>
<dbReference type="InterPro" id="IPR029066">
    <property type="entry name" value="PLP-binding_barrel"/>
</dbReference>
<evidence type="ECO:0000256" key="1">
    <source>
        <dbReference type="ARBA" id="ARBA00000316"/>
    </source>
</evidence>
<comment type="catalytic activity">
    <reaction evidence="1 5">
        <text>L-alanine = D-alanine</text>
        <dbReference type="Rhea" id="RHEA:20249"/>
        <dbReference type="ChEBI" id="CHEBI:57416"/>
        <dbReference type="ChEBI" id="CHEBI:57972"/>
        <dbReference type="EC" id="5.1.1.1"/>
    </reaction>
</comment>
<organism evidence="9 12">
    <name type="scientific">Leptospira langatensis</name>
    <dbReference type="NCBI Taxonomy" id="2484983"/>
    <lineage>
        <taxon>Bacteria</taxon>
        <taxon>Pseudomonadati</taxon>
        <taxon>Spirochaetota</taxon>
        <taxon>Spirochaetia</taxon>
        <taxon>Leptospirales</taxon>
        <taxon>Leptospiraceae</taxon>
        <taxon>Leptospira</taxon>
    </lineage>
</organism>
<dbReference type="InterPro" id="IPR000821">
    <property type="entry name" value="Ala_racemase"/>
</dbReference>
<protein>
    <recommendedName>
        <fullName evidence="5">Alanine racemase</fullName>
        <ecNumber evidence="5">5.1.1.1</ecNumber>
    </recommendedName>
</protein>
<evidence type="ECO:0000256" key="4">
    <source>
        <dbReference type="ARBA" id="ARBA00023235"/>
    </source>
</evidence>
<evidence type="ECO:0000256" key="6">
    <source>
        <dbReference type="PIRSR" id="PIRSR600821-50"/>
    </source>
</evidence>
<dbReference type="InterPro" id="IPR009006">
    <property type="entry name" value="Ala_racemase/Decarboxylase_C"/>
</dbReference>
<reference evidence="9 12" key="2">
    <citation type="journal article" date="2019" name="PLoS Negl. Trop. Dis.">
        <title>Revisiting the worldwide diversity of Leptospira species in the environment.</title>
        <authorList>
            <person name="Vincent A.T."/>
            <person name="Schiettekatte O."/>
            <person name="Bourhy P."/>
            <person name="Veyrier F.J."/>
            <person name="Picardeau M."/>
        </authorList>
    </citation>
    <scope>NUCLEOTIDE SEQUENCE [LARGE SCALE GENOMIC DNA]</scope>
    <source>
        <strain evidence="10">201702690</strain>
        <strain evidence="9 12">SSW18</strain>
    </source>
</reference>
<keyword evidence="11" id="KW-1185">Reference proteome</keyword>
<dbReference type="SUPFAM" id="SSF50621">
    <property type="entry name" value="Alanine racemase C-terminal domain-like"/>
    <property type="match status" value="1"/>
</dbReference>
<name>A0A5F1ZS88_9LEPT</name>
<dbReference type="Gene3D" id="2.40.37.10">
    <property type="entry name" value="Lyase, Ornithine Decarboxylase, Chain A, domain 1"/>
    <property type="match status" value="1"/>
</dbReference>
<dbReference type="UniPathway" id="UPA00042">
    <property type="reaction ID" value="UER00497"/>
</dbReference>
<dbReference type="OrthoDB" id="9813814at2"/>
<evidence type="ECO:0000313" key="10">
    <source>
        <dbReference type="EMBL" id="TGL39375.1"/>
    </source>
</evidence>
<dbReference type="Proteomes" id="UP000297946">
    <property type="component" value="Unassembled WGS sequence"/>
</dbReference>
<dbReference type="SMART" id="SM01005">
    <property type="entry name" value="Ala_racemase_C"/>
    <property type="match status" value="1"/>
</dbReference>
<dbReference type="InterPro" id="IPR011079">
    <property type="entry name" value="Ala_racemase_C"/>
</dbReference>
<evidence type="ECO:0000313" key="9">
    <source>
        <dbReference type="EMBL" id="TGK01769.1"/>
    </source>
</evidence>
<dbReference type="Pfam" id="PF00842">
    <property type="entry name" value="Ala_racemase_C"/>
    <property type="match status" value="1"/>
</dbReference>
<dbReference type="EMBL" id="RQER01000005">
    <property type="protein sequence ID" value="TGK01769.1"/>
    <property type="molecule type" value="Genomic_DNA"/>
</dbReference>
<feature type="active site" description="Proton acceptor; specific for L-alanine" evidence="5">
    <location>
        <position position="269"/>
    </location>
</feature>
<evidence type="ECO:0000313" key="12">
    <source>
        <dbReference type="Proteomes" id="UP000297946"/>
    </source>
</evidence>
<dbReference type="PANTHER" id="PTHR30511:SF0">
    <property type="entry name" value="ALANINE RACEMASE, CATABOLIC-RELATED"/>
    <property type="match status" value="1"/>
</dbReference>
<keyword evidence="3 5" id="KW-0663">Pyridoxal phosphate</keyword>
<feature type="binding site" evidence="5 7">
    <location>
        <position position="132"/>
    </location>
    <ligand>
        <name>substrate</name>
    </ligand>
</feature>
<dbReference type="PROSITE" id="PS00395">
    <property type="entry name" value="ALANINE_RACEMASE"/>
    <property type="match status" value="1"/>
</dbReference>
<dbReference type="PRINTS" id="PR00992">
    <property type="entry name" value="ALARACEMASE"/>
</dbReference>
<dbReference type="AlphaFoldDB" id="A0A5F1ZS88"/>
<dbReference type="SUPFAM" id="SSF51419">
    <property type="entry name" value="PLP-binding barrel"/>
    <property type="match status" value="1"/>
</dbReference>
<evidence type="ECO:0000313" key="11">
    <source>
        <dbReference type="Proteomes" id="UP000297273"/>
    </source>
</evidence>
<dbReference type="Gene3D" id="3.20.20.10">
    <property type="entry name" value="Alanine racemase"/>
    <property type="match status" value="1"/>
</dbReference>
<evidence type="ECO:0000256" key="5">
    <source>
        <dbReference type="HAMAP-Rule" id="MF_01201"/>
    </source>
</evidence>
<dbReference type="CDD" id="cd00430">
    <property type="entry name" value="PLPDE_III_AR"/>
    <property type="match status" value="1"/>
</dbReference>
<proteinExistence type="inferred from homology"/>
<dbReference type="GO" id="GO:0008784">
    <property type="term" value="F:alanine racemase activity"/>
    <property type="evidence" value="ECO:0007669"/>
    <property type="project" value="UniProtKB-UniRule"/>
</dbReference>
<dbReference type="GO" id="GO:0030170">
    <property type="term" value="F:pyridoxal phosphate binding"/>
    <property type="evidence" value="ECO:0007669"/>
    <property type="project" value="UniProtKB-UniRule"/>
</dbReference>
<dbReference type="FunFam" id="3.20.20.10:FF:000002">
    <property type="entry name" value="Alanine racemase"/>
    <property type="match status" value="1"/>
</dbReference>
<feature type="modified residue" description="N6-(pyridoxal phosphate)lysine" evidence="5 6">
    <location>
        <position position="36"/>
    </location>
</feature>
<dbReference type="InterPro" id="IPR020622">
    <property type="entry name" value="Ala_racemase_pyridoxalP-BS"/>
</dbReference>
<gene>
    <name evidence="9" type="primary">alr</name>
    <name evidence="9" type="ORF">EHO57_08160</name>
    <name evidence="10" type="ORF">EHQ53_14920</name>
</gene>
<dbReference type="NCBIfam" id="TIGR00492">
    <property type="entry name" value="alr"/>
    <property type="match status" value="1"/>
</dbReference>
<dbReference type="Pfam" id="PF01168">
    <property type="entry name" value="Ala_racemase_N"/>
    <property type="match status" value="1"/>
</dbReference>
<evidence type="ECO:0000256" key="2">
    <source>
        <dbReference type="ARBA" id="ARBA00001933"/>
    </source>
</evidence>
<feature type="active site" description="Proton acceptor; specific for D-alanine" evidence="5">
    <location>
        <position position="36"/>
    </location>
</feature>
<comment type="caution">
    <text evidence="9">The sequence shown here is derived from an EMBL/GenBank/DDBJ whole genome shotgun (WGS) entry which is preliminary data.</text>
</comment>
<dbReference type="EC" id="5.1.1.1" evidence="5"/>